<organism evidence="2 3">
    <name type="scientific">Siphonobacter curvatus</name>
    <dbReference type="NCBI Taxonomy" id="2094562"/>
    <lineage>
        <taxon>Bacteria</taxon>
        <taxon>Pseudomonadati</taxon>
        <taxon>Bacteroidota</taxon>
        <taxon>Cytophagia</taxon>
        <taxon>Cytophagales</taxon>
        <taxon>Cytophagaceae</taxon>
        <taxon>Siphonobacter</taxon>
    </lineage>
</organism>
<keyword evidence="1" id="KW-0812">Transmembrane</keyword>
<dbReference type="AlphaFoldDB" id="A0A2S7IR63"/>
<evidence type="ECO:0000256" key="1">
    <source>
        <dbReference type="SAM" id="Phobius"/>
    </source>
</evidence>
<proteinExistence type="predicted"/>
<reference evidence="3" key="1">
    <citation type="submission" date="2018-02" db="EMBL/GenBank/DDBJ databases">
        <title>Genome sequencing of Solimonas sp. HR-BB.</title>
        <authorList>
            <person name="Lee Y."/>
            <person name="Jeon C.O."/>
        </authorList>
    </citation>
    <scope>NUCLEOTIDE SEQUENCE [LARGE SCALE GENOMIC DNA]</scope>
    <source>
        <strain evidence="3">HR-U</strain>
    </source>
</reference>
<evidence type="ECO:0000313" key="3">
    <source>
        <dbReference type="Proteomes" id="UP000239590"/>
    </source>
</evidence>
<keyword evidence="3" id="KW-1185">Reference proteome</keyword>
<gene>
    <name evidence="2" type="ORF">C5O19_11525</name>
</gene>
<keyword evidence="1" id="KW-0472">Membrane</keyword>
<accession>A0A2S7IR63</accession>
<sequence length="69" mass="8320">MSLFSNTPVLNNPFIAGIELFVDFFFVLSGFIIGYNYPYIETQESFQSFLTKRFYRIYPLHFFYCCYTH</sequence>
<dbReference type="Proteomes" id="UP000239590">
    <property type="component" value="Unassembled WGS sequence"/>
</dbReference>
<keyword evidence="1" id="KW-1133">Transmembrane helix</keyword>
<evidence type="ECO:0000313" key="2">
    <source>
        <dbReference type="EMBL" id="PQA60213.1"/>
    </source>
</evidence>
<dbReference type="EMBL" id="PTRA01000001">
    <property type="protein sequence ID" value="PQA60213.1"/>
    <property type="molecule type" value="Genomic_DNA"/>
</dbReference>
<feature type="transmembrane region" description="Helical" evidence="1">
    <location>
        <begin position="14"/>
        <end position="37"/>
    </location>
</feature>
<name>A0A2S7IR63_9BACT</name>
<comment type="caution">
    <text evidence="2">The sequence shown here is derived from an EMBL/GenBank/DDBJ whole genome shotgun (WGS) entry which is preliminary data.</text>
</comment>
<protein>
    <submittedName>
        <fullName evidence="2">Uncharacterized protein</fullName>
    </submittedName>
</protein>